<dbReference type="EMBL" id="AP027742">
    <property type="protein sequence ID" value="BDZ78289.1"/>
    <property type="molecule type" value="Genomic_DNA"/>
</dbReference>
<organism evidence="8 9">
    <name type="scientific">Claveliimonas bilis</name>
    <dbReference type="NCBI Taxonomy" id="3028070"/>
    <lineage>
        <taxon>Bacteria</taxon>
        <taxon>Bacillati</taxon>
        <taxon>Bacillota</taxon>
        <taxon>Clostridia</taxon>
        <taxon>Lachnospirales</taxon>
        <taxon>Lachnospiraceae</taxon>
        <taxon>Claveliimonas</taxon>
    </lineage>
</organism>
<dbReference type="CDD" id="cd14752">
    <property type="entry name" value="GH31_N"/>
    <property type="match status" value="1"/>
</dbReference>
<dbReference type="Gene3D" id="3.20.20.80">
    <property type="entry name" value="Glycosidases"/>
    <property type="match status" value="1"/>
</dbReference>
<evidence type="ECO:0000313" key="8">
    <source>
        <dbReference type="EMBL" id="BDZ78289.1"/>
    </source>
</evidence>
<dbReference type="RefSeq" id="WP_316265334.1">
    <property type="nucleotide sequence ID" value="NZ_AP027742.1"/>
</dbReference>
<comment type="similarity">
    <text evidence="1 4">Belongs to the glycosyl hydrolase 31 family.</text>
</comment>
<name>A0ABM8I599_9FIRM</name>
<sequence length="693" mass="79536">MIRRYTFGKPFPTEAVVKELPYETDALPFFSIEDNRLSLPLENDIPVYGLGEQVRGINKRGWLYVSNATDDPNHLEHTHSLYGAHNFLLIGASHPFGVFIDYPGTLTFDIGYTRRDQMYIQPSQWDLDIYIIESPDDRLVSIVRLFRQLIGKSYIPPKWAFGYGQSRWGYQNEADIRKVAKGHREAGIPLDAIYMDIDYMVRYEDFTVSEEKFPDLPTLVQDMKSQGIHLVPIIDAGVKIEEGYSVYEEGVQNNYFCKEEDGTDFVGAVWPGRAHFPDMLNPKARRWFGLKYKYLLDMGIDGFWNDMNEPAIFYSEKRLQKVLDQVADLKGQNLDLNKNNEMLGLVNTLANNPEDYRSFYHEPGNGWEKVRHDKVHNLYGFNMTRAAGEAFDELEPDKRILMFSRSSYIGMHRYGGIWQGDNLSWWSHLLLNIKMMPSLNMCGFLYTGADLGGFGADTTEDLLLRWLQFGIFTPLMRNHSAMGTREQEAYQFDNMEALKNTIKLRYCLLPYLYSEYMKAALTDDMMFRPLAFDYPQDPFASKVEDQLLLGDGLMLCPVYQQNASGRYVYLPEDMLLITASGPDDIRFREMSAGHHYIEASLTEVVFFLRRGHLLPLAPAAESVKDLDPSHLTLIGYLNGPCTYTLYDDDGISKDFDLDKHAEPITVSPDGSVKYSGSRRLTFDAKIFKALPSL</sequence>
<evidence type="ECO:0000256" key="3">
    <source>
        <dbReference type="ARBA" id="ARBA00023295"/>
    </source>
</evidence>
<dbReference type="PANTHER" id="PTHR22762">
    <property type="entry name" value="ALPHA-GLUCOSIDASE"/>
    <property type="match status" value="1"/>
</dbReference>
<feature type="domain" description="Glycoside hydrolase family 31 N-terminal" evidence="6">
    <location>
        <begin position="36"/>
        <end position="109"/>
    </location>
</feature>
<evidence type="ECO:0000259" key="6">
    <source>
        <dbReference type="Pfam" id="PF13802"/>
    </source>
</evidence>
<dbReference type="Pfam" id="PF21365">
    <property type="entry name" value="Glyco_hydro_31_3rd"/>
    <property type="match status" value="1"/>
</dbReference>
<dbReference type="InterPro" id="IPR000322">
    <property type="entry name" value="Glyco_hydro_31_TIM"/>
</dbReference>
<dbReference type="SUPFAM" id="SSF74650">
    <property type="entry name" value="Galactose mutarotase-like"/>
    <property type="match status" value="1"/>
</dbReference>
<dbReference type="InterPro" id="IPR030458">
    <property type="entry name" value="Glyco_hydro_31_AS"/>
</dbReference>
<dbReference type="InterPro" id="IPR017853">
    <property type="entry name" value="GH"/>
</dbReference>
<reference evidence="9" key="1">
    <citation type="journal article" date="2023" name="Int. J. Syst. Evol. Microbiol.">
        <title>Claveliimonas bilis gen. nov., sp. nov., deoxycholic acid-producing bacteria isolated from human faeces, and reclassification of Sellimonas monacensis Zenner et al. 2021 as Claveliimonas monacensis comb. nov.</title>
        <authorList>
            <person name="Hisatomi A."/>
            <person name="Kastawa N.W.E.P.G."/>
            <person name="Song I."/>
            <person name="Ohkuma M."/>
            <person name="Fukiya S."/>
            <person name="Sakamoto M."/>
        </authorList>
    </citation>
    <scope>NUCLEOTIDE SEQUENCE [LARGE SCALE GENOMIC DNA]</scope>
    <source>
        <strain evidence="9">12BBH14</strain>
    </source>
</reference>
<dbReference type="SUPFAM" id="SSF51011">
    <property type="entry name" value="Glycosyl hydrolase domain"/>
    <property type="match status" value="1"/>
</dbReference>
<dbReference type="Pfam" id="PF13802">
    <property type="entry name" value="Gal_mutarotas_2"/>
    <property type="match status" value="1"/>
</dbReference>
<accession>A0ABM8I599</accession>
<dbReference type="Pfam" id="PF01055">
    <property type="entry name" value="Glyco_hydro_31_2nd"/>
    <property type="match status" value="1"/>
</dbReference>
<dbReference type="CDD" id="cd06604">
    <property type="entry name" value="GH31_glucosidase_II_MalA"/>
    <property type="match status" value="1"/>
</dbReference>
<dbReference type="SUPFAM" id="SSF51445">
    <property type="entry name" value="(Trans)glycosidases"/>
    <property type="match status" value="1"/>
</dbReference>
<feature type="domain" description="Glycoside hydrolase family 31 TIM barrel" evidence="5">
    <location>
        <begin position="154"/>
        <end position="514"/>
    </location>
</feature>
<keyword evidence="2 4" id="KW-0378">Hydrolase</keyword>
<evidence type="ECO:0000256" key="2">
    <source>
        <dbReference type="ARBA" id="ARBA00022801"/>
    </source>
</evidence>
<dbReference type="InterPro" id="IPR011013">
    <property type="entry name" value="Gal_mutarotase_sf_dom"/>
</dbReference>
<evidence type="ECO:0000313" key="9">
    <source>
        <dbReference type="Proteomes" id="UP001305815"/>
    </source>
</evidence>
<dbReference type="InterPro" id="IPR025887">
    <property type="entry name" value="Glyco_hydro_31_N_dom"/>
</dbReference>
<dbReference type="Gene3D" id="2.60.40.4040">
    <property type="match status" value="1"/>
</dbReference>
<dbReference type="Proteomes" id="UP001305815">
    <property type="component" value="Chromosome"/>
</dbReference>
<keyword evidence="9" id="KW-1185">Reference proteome</keyword>
<evidence type="ECO:0000256" key="4">
    <source>
        <dbReference type="RuleBase" id="RU361185"/>
    </source>
</evidence>
<proteinExistence type="inferred from homology"/>
<evidence type="ECO:0000259" key="7">
    <source>
        <dbReference type="Pfam" id="PF21365"/>
    </source>
</evidence>
<feature type="domain" description="Glycosyl hydrolase family 31 C-terminal" evidence="7">
    <location>
        <begin position="525"/>
        <end position="613"/>
    </location>
</feature>
<gene>
    <name evidence="8" type="ORF">Lac1_24720</name>
</gene>
<dbReference type="PROSITE" id="PS00129">
    <property type="entry name" value="GLYCOSYL_HYDROL_F31_1"/>
    <property type="match status" value="1"/>
</dbReference>
<protein>
    <submittedName>
        <fullName evidence="8">Alpha-glucosidase</fullName>
    </submittedName>
</protein>
<dbReference type="Gene3D" id="2.60.40.1760">
    <property type="entry name" value="glycosyl hydrolase (family 31)"/>
    <property type="match status" value="1"/>
</dbReference>
<evidence type="ECO:0000256" key="1">
    <source>
        <dbReference type="ARBA" id="ARBA00007806"/>
    </source>
</evidence>
<dbReference type="InterPro" id="IPR048395">
    <property type="entry name" value="Glyco_hydro_31_C"/>
</dbReference>
<keyword evidence="3 4" id="KW-0326">Glycosidase</keyword>
<evidence type="ECO:0000259" key="5">
    <source>
        <dbReference type="Pfam" id="PF01055"/>
    </source>
</evidence>
<dbReference type="PANTHER" id="PTHR22762:SF120">
    <property type="entry name" value="HETEROGLYCAN GLUCOSIDASE 1"/>
    <property type="match status" value="1"/>
</dbReference>